<dbReference type="InterPro" id="IPR008949">
    <property type="entry name" value="Isoprenoid_synthase_dom_sf"/>
</dbReference>
<proteinExistence type="predicted"/>
<dbReference type="InterPro" id="IPR044843">
    <property type="entry name" value="Trans_IPPS_bact-type"/>
</dbReference>
<dbReference type="InterPro" id="IPR002060">
    <property type="entry name" value="Squ/phyt_synthse"/>
</dbReference>
<keyword evidence="4" id="KW-1185">Reference proteome</keyword>
<dbReference type="PANTHER" id="PTHR31480">
    <property type="entry name" value="BIFUNCTIONAL LYCOPENE CYCLASE/PHYTOENE SYNTHASE"/>
    <property type="match status" value="1"/>
</dbReference>
<evidence type="ECO:0000313" key="3">
    <source>
        <dbReference type="EMBL" id="GGC77636.1"/>
    </source>
</evidence>
<dbReference type="SUPFAM" id="SSF48576">
    <property type="entry name" value="Terpenoid synthases"/>
    <property type="match status" value="1"/>
</dbReference>
<dbReference type="EMBL" id="BMJI01000001">
    <property type="protein sequence ID" value="GGC77636.1"/>
    <property type="molecule type" value="Genomic_DNA"/>
</dbReference>
<protein>
    <submittedName>
        <fullName evidence="3">Phytoene synthase</fullName>
    </submittedName>
</protein>
<evidence type="ECO:0000256" key="2">
    <source>
        <dbReference type="ARBA" id="ARBA00022679"/>
    </source>
</evidence>
<sequence>MTAHVEGPDDARLRRDSAARYDDVAQRAAAVVIGRYSTSFGAASRLLAAPLRRHVRNIYALVRVADEAVDGVGTEHGLDDAAVLAALDELQAQTEEALRTGYSANVVVHAFALTARRTGIGPELTRPFFASMRTDAQRSEHDAGSFDAYVHGSAEVVGQMCLRAFFDGGPVDPAELAELDAGARRLGAAFQKVNFLRDVGADVQTLGRRYFPGVDPTVLTETEKRRLVDDIDADLAAARAVIGRLPAGSRAAVLAAHDLFAELNARLRRTPAAHLLTTRVSVPTRRKALIVAGAVVGARRGAA</sequence>
<evidence type="ECO:0000256" key="1">
    <source>
        <dbReference type="ARBA" id="ARBA00004684"/>
    </source>
</evidence>
<comment type="caution">
    <text evidence="3">The sequence shown here is derived from an EMBL/GenBank/DDBJ whole genome shotgun (WGS) entry which is preliminary data.</text>
</comment>
<gene>
    <name evidence="3" type="ORF">GCM10011512_00200</name>
</gene>
<dbReference type="RefSeq" id="WP_188664499.1">
    <property type="nucleotide sequence ID" value="NZ_BMJI01000001.1"/>
</dbReference>
<dbReference type="SFLD" id="SFLDG01018">
    <property type="entry name" value="Squalene/Phytoene_Synthase_Lik"/>
    <property type="match status" value="1"/>
</dbReference>
<name>A0ABQ1NL94_9MICC</name>
<organism evidence="3 4">
    <name type="scientific">Tersicoccus solisilvae</name>
    <dbReference type="NCBI Taxonomy" id="1882339"/>
    <lineage>
        <taxon>Bacteria</taxon>
        <taxon>Bacillati</taxon>
        <taxon>Actinomycetota</taxon>
        <taxon>Actinomycetes</taxon>
        <taxon>Micrococcales</taxon>
        <taxon>Micrococcaceae</taxon>
        <taxon>Tersicoccus</taxon>
    </lineage>
</organism>
<dbReference type="SFLD" id="SFLDG01212">
    <property type="entry name" value="Phytoene_synthase_like"/>
    <property type="match status" value="1"/>
</dbReference>
<dbReference type="InterPro" id="IPR019845">
    <property type="entry name" value="Squalene/phytoene_synthase_CS"/>
</dbReference>
<accession>A0ABQ1NL94</accession>
<dbReference type="PROSITE" id="PS01045">
    <property type="entry name" value="SQUALEN_PHYTOEN_SYN_2"/>
    <property type="match status" value="1"/>
</dbReference>
<dbReference type="Gene3D" id="1.10.600.10">
    <property type="entry name" value="Farnesyl Diphosphate Synthase"/>
    <property type="match status" value="1"/>
</dbReference>
<comment type="pathway">
    <text evidence="1">Carotenoid biosynthesis; phytoene biosynthesis.</text>
</comment>
<reference evidence="4" key="1">
    <citation type="journal article" date="2019" name="Int. J. Syst. Evol. Microbiol.">
        <title>The Global Catalogue of Microorganisms (GCM) 10K type strain sequencing project: providing services to taxonomists for standard genome sequencing and annotation.</title>
        <authorList>
            <consortium name="The Broad Institute Genomics Platform"/>
            <consortium name="The Broad Institute Genome Sequencing Center for Infectious Disease"/>
            <person name="Wu L."/>
            <person name="Ma J."/>
        </authorList>
    </citation>
    <scope>NUCLEOTIDE SEQUENCE [LARGE SCALE GENOMIC DNA]</scope>
    <source>
        <strain evidence="4">CGMCC 1.15480</strain>
    </source>
</reference>
<keyword evidence="2" id="KW-0808">Transferase</keyword>
<dbReference type="Proteomes" id="UP000597761">
    <property type="component" value="Unassembled WGS sequence"/>
</dbReference>
<dbReference type="SFLD" id="SFLDS00005">
    <property type="entry name" value="Isoprenoid_Synthase_Type_I"/>
    <property type="match status" value="1"/>
</dbReference>
<dbReference type="Pfam" id="PF00494">
    <property type="entry name" value="SQS_PSY"/>
    <property type="match status" value="1"/>
</dbReference>
<evidence type="ECO:0000313" key="4">
    <source>
        <dbReference type="Proteomes" id="UP000597761"/>
    </source>
</evidence>